<evidence type="ECO:0000256" key="10">
    <source>
        <dbReference type="ARBA" id="ARBA00022989"/>
    </source>
</evidence>
<dbReference type="Pfam" id="PF13639">
    <property type="entry name" value="zf-RING_2"/>
    <property type="match status" value="1"/>
</dbReference>
<comment type="caution">
    <text evidence="14">The sequence shown here is derived from an EMBL/GenBank/DDBJ whole genome shotgun (WGS) entry which is preliminary data.</text>
</comment>
<evidence type="ECO:0000256" key="9">
    <source>
        <dbReference type="ARBA" id="ARBA00022833"/>
    </source>
</evidence>
<dbReference type="GO" id="GO:0006511">
    <property type="term" value="P:ubiquitin-dependent protein catabolic process"/>
    <property type="evidence" value="ECO:0007669"/>
    <property type="project" value="TreeGrafter"/>
</dbReference>
<evidence type="ECO:0000256" key="11">
    <source>
        <dbReference type="ARBA" id="ARBA00023136"/>
    </source>
</evidence>
<evidence type="ECO:0000256" key="8">
    <source>
        <dbReference type="ARBA" id="ARBA00022786"/>
    </source>
</evidence>
<evidence type="ECO:0000256" key="6">
    <source>
        <dbReference type="ARBA" id="ARBA00022723"/>
    </source>
</evidence>
<dbReference type="SUPFAM" id="SSF57850">
    <property type="entry name" value="RING/U-box"/>
    <property type="match status" value="1"/>
</dbReference>
<dbReference type="InterPro" id="IPR013083">
    <property type="entry name" value="Znf_RING/FYVE/PHD"/>
</dbReference>
<dbReference type="GO" id="GO:0008270">
    <property type="term" value="F:zinc ion binding"/>
    <property type="evidence" value="ECO:0007669"/>
    <property type="project" value="UniProtKB-KW"/>
</dbReference>
<dbReference type="GO" id="GO:0061630">
    <property type="term" value="F:ubiquitin protein ligase activity"/>
    <property type="evidence" value="ECO:0007669"/>
    <property type="project" value="UniProtKB-EC"/>
</dbReference>
<name>A0A7J8TW96_9ROSI</name>
<dbReference type="AlphaFoldDB" id="A0A7J8TW96"/>
<organism evidence="14 15">
    <name type="scientific">Gossypium klotzschianum</name>
    <dbReference type="NCBI Taxonomy" id="34286"/>
    <lineage>
        <taxon>Eukaryota</taxon>
        <taxon>Viridiplantae</taxon>
        <taxon>Streptophyta</taxon>
        <taxon>Embryophyta</taxon>
        <taxon>Tracheophyta</taxon>
        <taxon>Spermatophyta</taxon>
        <taxon>Magnoliopsida</taxon>
        <taxon>eudicotyledons</taxon>
        <taxon>Gunneridae</taxon>
        <taxon>Pentapetalae</taxon>
        <taxon>rosids</taxon>
        <taxon>malvids</taxon>
        <taxon>Malvales</taxon>
        <taxon>Malvaceae</taxon>
        <taxon>Malvoideae</taxon>
        <taxon>Gossypium</taxon>
    </lineage>
</organism>
<dbReference type="PANTHER" id="PTHR45977">
    <property type="entry name" value="TARGET OF ERK KINASE MPK-1"/>
    <property type="match status" value="1"/>
</dbReference>
<evidence type="ECO:0000259" key="13">
    <source>
        <dbReference type="PROSITE" id="PS50089"/>
    </source>
</evidence>
<dbReference type="GO" id="GO:0000325">
    <property type="term" value="C:plant-type vacuole"/>
    <property type="evidence" value="ECO:0007669"/>
    <property type="project" value="TreeGrafter"/>
</dbReference>
<reference evidence="14 15" key="1">
    <citation type="journal article" date="2019" name="Genome Biol. Evol.">
        <title>Insights into the evolution of the New World diploid cottons (Gossypium, subgenus Houzingenia) based on genome sequencing.</title>
        <authorList>
            <person name="Grover C.E."/>
            <person name="Arick M.A. 2nd"/>
            <person name="Thrash A."/>
            <person name="Conover J.L."/>
            <person name="Sanders W.S."/>
            <person name="Peterson D.G."/>
            <person name="Frelichowski J.E."/>
            <person name="Scheffler J.A."/>
            <person name="Scheffler B.E."/>
            <person name="Wendel J.F."/>
        </authorList>
    </citation>
    <scope>NUCLEOTIDE SEQUENCE [LARGE SCALE GENOMIC DNA]</scope>
    <source>
        <strain evidence="14">57</strain>
        <tissue evidence="14">Leaf</tissue>
    </source>
</reference>
<dbReference type="GO" id="GO:0016020">
    <property type="term" value="C:membrane"/>
    <property type="evidence" value="ECO:0007669"/>
    <property type="project" value="UniProtKB-SubCell"/>
</dbReference>
<keyword evidence="9" id="KW-0862">Zinc</keyword>
<sequence length="93" mass="10895">MTQHPTELDFYHLLLRSVEVAIVWVSDHLENRERRLRVPEECCICLCSYEDGVDLHALPCNHHFHSTCIVKWLKMNATCPLCKYNILKGTEQV</sequence>
<dbReference type="OrthoDB" id="8062037at2759"/>
<keyword evidence="8" id="KW-0833">Ubl conjugation pathway</keyword>
<dbReference type="PANTHER" id="PTHR45977:SF11">
    <property type="entry name" value="E3 UBIQUITIN PROTEIN LIGASE RIE1"/>
    <property type="match status" value="1"/>
</dbReference>
<keyword evidence="11" id="KW-0472">Membrane</keyword>
<dbReference type="Proteomes" id="UP000593573">
    <property type="component" value="Unassembled WGS sequence"/>
</dbReference>
<evidence type="ECO:0000256" key="1">
    <source>
        <dbReference type="ARBA" id="ARBA00000900"/>
    </source>
</evidence>
<gene>
    <name evidence="14" type="ORF">Goklo_026784</name>
</gene>
<feature type="domain" description="RING-type" evidence="13">
    <location>
        <begin position="42"/>
        <end position="83"/>
    </location>
</feature>
<proteinExistence type="predicted"/>
<dbReference type="EMBL" id="JABFAB010000002">
    <property type="protein sequence ID" value="MBA0642393.1"/>
    <property type="molecule type" value="Genomic_DNA"/>
</dbReference>
<accession>A0A7J8TW96</accession>
<protein>
    <recommendedName>
        <fullName evidence="3">RING-type E3 ubiquitin transferase</fullName>
        <ecNumber evidence="3">2.3.2.27</ecNumber>
    </recommendedName>
</protein>
<dbReference type="PROSITE" id="PS50089">
    <property type="entry name" value="ZF_RING_2"/>
    <property type="match status" value="1"/>
</dbReference>
<dbReference type="InterPro" id="IPR001841">
    <property type="entry name" value="Znf_RING"/>
</dbReference>
<evidence type="ECO:0000256" key="7">
    <source>
        <dbReference type="ARBA" id="ARBA00022771"/>
    </source>
</evidence>
<dbReference type="CDD" id="cd16454">
    <property type="entry name" value="RING-H2_PA-TM-RING"/>
    <property type="match status" value="1"/>
</dbReference>
<evidence type="ECO:0000256" key="3">
    <source>
        <dbReference type="ARBA" id="ARBA00012483"/>
    </source>
</evidence>
<keyword evidence="4" id="KW-0808">Transferase</keyword>
<comment type="catalytic activity">
    <reaction evidence="1">
        <text>S-ubiquitinyl-[E2 ubiquitin-conjugating enzyme]-L-cysteine + [acceptor protein]-L-lysine = [E2 ubiquitin-conjugating enzyme]-L-cysteine + N(6)-ubiquitinyl-[acceptor protein]-L-lysine.</text>
        <dbReference type="EC" id="2.3.2.27"/>
    </reaction>
</comment>
<keyword evidence="15" id="KW-1185">Reference proteome</keyword>
<dbReference type="Gene3D" id="3.30.40.10">
    <property type="entry name" value="Zinc/RING finger domain, C3HC4 (zinc finger)"/>
    <property type="match status" value="1"/>
</dbReference>
<dbReference type="EC" id="2.3.2.27" evidence="3"/>
<keyword evidence="5" id="KW-0812">Transmembrane</keyword>
<dbReference type="SMART" id="SM00184">
    <property type="entry name" value="RING"/>
    <property type="match status" value="1"/>
</dbReference>
<evidence type="ECO:0000256" key="4">
    <source>
        <dbReference type="ARBA" id="ARBA00022679"/>
    </source>
</evidence>
<evidence type="ECO:0000256" key="2">
    <source>
        <dbReference type="ARBA" id="ARBA00004141"/>
    </source>
</evidence>
<dbReference type="GO" id="GO:0016567">
    <property type="term" value="P:protein ubiquitination"/>
    <property type="evidence" value="ECO:0007669"/>
    <property type="project" value="TreeGrafter"/>
</dbReference>
<keyword evidence="10" id="KW-1133">Transmembrane helix</keyword>
<evidence type="ECO:0000313" key="15">
    <source>
        <dbReference type="Proteomes" id="UP000593573"/>
    </source>
</evidence>
<evidence type="ECO:0000256" key="12">
    <source>
        <dbReference type="PROSITE-ProRule" id="PRU00175"/>
    </source>
</evidence>
<keyword evidence="7 12" id="KW-0863">Zinc-finger</keyword>
<evidence type="ECO:0000256" key="5">
    <source>
        <dbReference type="ARBA" id="ARBA00022692"/>
    </source>
</evidence>
<comment type="subcellular location">
    <subcellularLocation>
        <location evidence="2">Membrane</location>
        <topology evidence="2">Multi-pass membrane protein</topology>
    </subcellularLocation>
</comment>
<evidence type="ECO:0000313" key="14">
    <source>
        <dbReference type="EMBL" id="MBA0642393.1"/>
    </source>
</evidence>
<keyword evidence="6" id="KW-0479">Metal-binding</keyword>